<dbReference type="AlphaFoldDB" id="A0A3G1L1S5"/>
<evidence type="ECO:0000256" key="8">
    <source>
        <dbReference type="ARBA" id="ARBA00023239"/>
    </source>
</evidence>
<dbReference type="GO" id="GO:0004853">
    <property type="term" value="F:uroporphyrinogen decarboxylase activity"/>
    <property type="evidence" value="ECO:0007669"/>
    <property type="project" value="UniProtKB-UniRule"/>
</dbReference>
<protein>
    <recommendedName>
        <fullName evidence="5 10">Uroporphyrinogen decarboxylase</fullName>
        <shortName evidence="10">UPD</shortName>
        <shortName evidence="10">URO-D</shortName>
        <ecNumber evidence="5 10">4.1.1.37</ecNumber>
    </recommendedName>
</protein>
<dbReference type="PANTHER" id="PTHR21091">
    <property type="entry name" value="METHYLTETRAHYDROFOLATE:HOMOCYSTEINE METHYLTRANSFERASE RELATED"/>
    <property type="match status" value="1"/>
</dbReference>
<dbReference type="RefSeq" id="WP_148134965.1">
    <property type="nucleotide sequence ID" value="NZ_CP017634.1"/>
</dbReference>
<dbReference type="FunFam" id="3.20.20.210:FF:000008">
    <property type="entry name" value="Uroporphyrinogen decarboxylase"/>
    <property type="match status" value="1"/>
</dbReference>
<comment type="subunit">
    <text evidence="4 10">Homodimer.</text>
</comment>
<dbReference type="SUPFAM" id="SSF51726">
    <property type="entry name" value="UROD/MetE-like"/>
    <property type="match status" value="1"/>
</dbReference>
<keyword evidence="6 10" id="KW-0963">Cytoplasm</keyword>
<keyword evidence="16" id="KW-1185">Reference proteome</keyword>
<keyword evidence="8 10" id="KW-0456">Lyase</keyword>
<dbReference type="PANTHER" id="PTHR21091:SF169">
    <property type="entry name" value="UROPORPHYRINOGEN DECARBOXYLASE"/>
    <property type="match status" value="1"/>
</dbReference>
<comment type="subcellular location">
    <subcellularLocation>
        <location evidence="1">Cytoplasm</location>
        <location evidence="1">Cytosol</location>
    </subcellularLocation>
</comment>
<feature type="binding site" evidence="10">
    <location>
        <position position="318"/>
    </location>
    <ligand>
        <name>substrate</name>
    </ligand>
</feature>
<evidence type="ECO:0000256" key="2">
    <source>
        <dbReference type="ARBA" id="ARBA00004804"/>
    </source>
</evidence>
<evidence type="ECO:0000256" key="4">
    <source>
        <dbReference type="ARBA" id="ARBA00011738"/>
    </source>
</evidence>
<evidence type="ECO:0000256" key="6">
    <source>
        <dbReference type="ARBA" id="ARBA00022490"/>
    </source>
</evidence>
<feature type="binding site" evidence="10">
    <location>
        <begin position="23"/>
        <end position="27"/>
    </location>
    <ligand>
        <name>substrate</name>
    </ligand>
</feature>
<evidence type="ECO:0000259" key="14">
    <source>
        <dbReference type="PROSITE" id="PS00907"/>
    </source>
</evidence>
<dbReference type="CDD" id="cd00717">
    <property type="entry name" value="URO-D"/>
    <property type="match status" value="1"/>
</dbReference>
<organism evidence="15 16">
    <name type="scientific">Formimonas warabiya</name>
    <dbReference type="NCBI Taxonomy" id="1761012"/>
    <lineage>
        <taxon>Bacteria</taxon>
        <taxon>Bacillati</taxon>
        <taxon>Bacillota</taxon>
        <taxon>Clostridia</taxon>
        <taxon>Eubacteriales</taxon>
        <taxon>Peptococcaceae</taxon>
        <taxon>Candidatus Formimonas</taxon>
    </lineage>
</organism>
<dbReference type="GO" id="GO:0005829">
    <property type="term" value="C:cytosol"/>
    <property type="evidence" value="ECO:0007669"/>
    <property type="project" value="UniProtKB-SubCell"/>
</dbReference>
<sequence length="352" mass="39821">MNDIFLRACRREQVEYTPVWFMRQAGRYMEEYMKIRKRYSFLEMCKTPELAAQVTLQPVDRLGVDAAILFADILLPLEGMGIAFEFSEGEGPFIHHPVRCAKDVAQIRVLEGEEATPYVMEAIRLARRDLEGKVPLIGFSAAPFTLASYLIEGGGSRDYLNCKKMIWGAPEIWHELMRKVSQVILNYLRAQIAAGAQAVQLFDSWVGTLNSEDYRHYVLPYSQKVITGLKDLKVPVIHFANNGATLLELVKEAGGDVIGIDWRINIDQAWKRLGSEVGIQGNLDPAVLLAPRRIMEQKAKDILDRAANRPGHIFNLGHGIHKDSRTEDVLALVEAVHEYSRRNLKARANLHE</sequence>
<comment type="similarity">
    <text evidence="3 10 12">Belongs to the uroporphyrinogen decarboxylase family.</text>
</comment>
<dbReference type="Proteomes" id="UP000323521">
    <property type="component" value="Chromosome"/>
</dbReference>
<comment type="catalytic activity">
    <reaction evidence="10 11">
        <text>uroporphyrinogen III + 4 H(+) = coproporphyrinogen III + 4 CO2</text>
        <dbReference type="Rhea" id="RHEA:19865"/>
        <dbReference type="ChEBI" id="CHEBI:15378"/>
        <dbReference type="ChEBI" id="CHEBI:16526"/>
        <dbReference type="ChEBI" id="CHEBI:57308"/>
        <dbReference type="ChEBI" id="CHEBI:57309"/>
        <dbReference type="EC" id="4.1.1.37"/>
    </reaction>
</comment>
<evidence type="ECO:0000259" key="13">
    <source>
        <dbReference type="PROSITE" id="PS00906"/>
    </source>
</evidence>
<dbReference type="InterPro" id="IPR038071">
    <property type="entry name" value="UROD/MetE-like_sf"/>
</dbReference>
<gene>
    <name evidence="10" type="primary">hemE</name>
    <name evidence="15" type="ORF">DCMF_13840</name>
</gene>
<dbReference type="EMBL" id="CP017634">
    <property type="protein sequence ID" value="ATW28607.1"/>
    <property type="molecule type" value="Genomic_DNA"/>
</dbReference>
<evidence type="ECO:0000256" key="7">
    <source>
        <dbReference type="ARBA" id="ARBA00022793"/>
    </source>
</evidence>
<dbReference type="KEGG" id="fwa:DCMF_13840"/>
<feature type="binding site" evidence="10">
    <location>
        <position position="204"/>
    </location>
    <ligand>
        <name>substrate</name>
    </ligand>
</feature>
<comment type="caution">
    <text evidence="10">Lacks conserved residue(s) required for the propagation of feature annotation.</text>
</comment>
<dbReference type="NCBIfam" id="TIGR01464">
    <property type="entry name" value="hemE"/>
    <property type="match status" value="1"/>
</dbReference>
<dbReference type="OrthoDB" id="9780425at2"/>
<evidence type="ECO:0000256" key="5">
    <source>
        <dbReference type="ARBA" id="ARBA00012288"/>
    </source>
</evidence>
<feature type="site" description="Transition state stabilizer" evidence="10">
    <location>
        <position position="72"/>
    </location>
</feature>
<keyword evidence="9 10" id="KW-0627">Porphyrin biosynthesis</keyword>
<comment type="function">
    <text evidence="10">Catalyzes the decarboxylation of four acetate groups of uroporphyrinogen-III to yield coproporphyrinogen-III.</text>
</comment>
<evidence type="ECO:0000313" key="16">
    <source>
        <dbReference type="Proteomes" id="UP000323521"/>
    </source>
</evidence>
<name>A0A3G1L1S5_FORW1</name>
<proteinExistence type="inferred from homology"/>
<dbReference type="GO" id="GO:0006782">
    <property type="term" value="P:protoporphyrinogen IX biosynthetic process"/>
    <property type="evidence" value="ECO:0007669"/>
    <property type="project" value="UniProtKB-UniRule"/>
</dbReference>
<dbReference type="InterPro" id="IPR006361">
    <property type="entry name" value="Uroporphyrinogen_deCO2ase_HemE"/>
</dbReference>
<evidence type="ECO:0000256" key="1">
    <source>
        <dbReference type="ARBA" id="ARBA00004514"/>
    </source>
</evidence>
<dbReference type="PROSITE" id="PS00906">
    <property type="entry name" value="UROD_1"/>
    <property type="match status" value="1"/>
</dbReference>
<keyword evidence="7 10" id="KW-0210">Decarboxylase</keyword>
<evidence type="ECO:0000256" key="11">
    <source>
        <dbReference type="RuleBase" id="RU000554"/>
    </source>
</evidence>
<dbReference type="PROSITE" id="PS00907">
    <property type="entry name" value="UROD_2"/>
    <property type="match status" value="1"/>
</dbReference>
<accession>A0A3G1L1S5</accession>
<reference evidence="15 16" key="1">
    <citation type="submission" date="2016-10" db="EMBL/GenBank/DDBJ databases">
        <title>Complete Genome Sequence of Peptococcaceae strain DCMF.</title>
        <authorList>
            <person name="Edwards R.J."/>
            <person name="Holland S.I."/>
            <person name="Deshpande N.P."/>
            <person name="Wong Y.K."/>
            <person name="Ertan H."/>
            <person name="Manefield M."/>
            <person name="Russell T.L."/>
            <person name="Lee M.J."/>
        </authorList>
    </citation>
    <scope>NUCLEOTIDE SEQUENCE [LARGE SCALE GENOMIC DNA]</scope>
    <source>
        <strain evidence="15 16">DCMF</strain>
    </source>
</reference>
<dbReference type="Pfam" id="PF01208">
    <property type="entry name" value="URO-D"/>
    <property type="match status" value="1"/>
</dbReference>
<dbReference type="HAMAP" id="MF_00218">
    <property type="entry name" value="URO_D"/>
    <property type="match status" value="1"/>
</dbReference>
<evidence type="ECO:0000256" key="3">
    <source>
        <dbReference type="ARBA" id="ARBA00009935"/>
    </source>
</evidence>
<feature type="binding site" evidence="10">
    <location>
        <position position="149"/>
    </location>
    <ligand>
        <name>substrate</name>
    </ligand>
</feature>
<feature type="domain" description="Uroporphyrinogen decarboxylase (URO-D)" evidence="13">
    <location>
        <begin position="18"/>
        <end position="27"/>
    </location>
</feature>
<evidence type="ECO:0000313" key="15">
    <source>
        <dbReference type="EMBL" id="ATW28607.1"/>
    </source>
</evidence>
<feature type="domain" description="Uroporphyrinogen decarboxylase (URO-D)" evidence="14">
    <location>
        <begin position="137"/>
        <end position="153"/>
    </location>
</feature>
<feature type="binding site" evidence="10">
    <location>
        <position position="72"/>
    </location>
    <ligand>
        <name>substrate</name>
    </ligand>
</feature>
<evidence type="ECO:0000256" key="9">
    <source>
        <dbReference type="ARBA" id="ARBA00023244"/>
    </source>
</evidence>
<evidence type="ECO:0000256" key="10">
    <source>
        <dbReference type="HAMAP-Rule" id="MF_00218"/>
    </source>
</evidence>
<comment type="pathway">
    <text evidence="2 10 11">Porphyrin-containing compound metabolism; protoporphyrin-IX biosynthesis; coproporphyrinogen-III from 5-aminolevulinate: step 4/4.</text>
</comment>
<dbReference type="EC" id="4.1.1.37" evidence="5 10"/>
<dbReference type="UniPathway" id="UPA00251">
    <property type="reaction ID" value="UER00321"/>
</dbReference>
<dbReference type="InterPro" id="IPR000257">
    <property type="entry name" value="Uroporphyrinogen_deCOase"/>
</dbReference>
<evidence type="ECO:0000256" key="12">
    <source>
        <dbReference type="RuleBase" id="RU004169"/>
    </source>
</evidence>
<dbReference type="Gene3D" id="3.20.20.210">
    <property type="match status" value="1"/>
</dbReference>